<evidence type="ECO:0000256" key="4">
    <source>
        <dbReference type="ARBA" id="ARBA00022490"/>
    </source>
</evidence>
<dbReference type="EC" id="2.7.1.11" evidence="14"/>
<dbReference type="GO" id="GO:0006002">
    <property type="term" value="P:fructose 6-phosphate metabolic process"/>
    <property type="evidence" value="ECO:0007669"/>
    <property type="project" value="InterPro"/>
</dbReference>
<dbReference type="GO" id="GO:0016208">
    <property type="term" value="F:AMP binding"/>
    <property type="evidence" value="ECO:0007669"/>
    <property type="project" value="TreeGrafter"/>
</dbReference>
<evidence type="ECO:0000256" key="3">
    <source>
        <dbReference type="ARBA" id="ARBA00004679"/>
    </source>
</evidence>
<keyword evidence="5 14" id="KW-0021">Allosteric enzyme</keyword>
<comment type="activity regulation">
    <text evidence="14">Allosterically activated by ADP and other diphosphonucleosides, and allosterically inhibited by phosphoenolpyruvate.</text>
</comment>
<comment type="function">
    <text evidence="14">Catalyzes the phosphorylation of D-fructose 6-phosphate to fructose 1,6-bisphosphate by ATP, the first committing step of glycolysis.</text>
</comment>
<dbReference type="InterPro" id="IPR015912">
    <property type="entry name" value="Phosphofructokinase_CS"/>
</dbReference>
<evidence type="ECO:0000256" key="1">
    <source>
        <dbReference type="ARBA" id="ARBA00001946"/>
    </source>
</evidence>
<keyword evidence="7 14" id="KW-0479">Metal-binding</keyword>
<keyword evidence="12 14" id="KW-0324">Glycolysis</keyword>
<dbReference type="GO" id="GO:0042802">
    <property type="term" value="F:identical protein binding"/>
    <property type="evidence" value="ECO:0007669"/>
    <property type="project" value="TreeGrafter"/>
</dbReference>
<accession>I4B1B7</accession>
<dbReference type="OrthoDB" id="9802503at2"/>
<dbReference type="PROSITE" id="PS00433">
    <property type="entry name" value="PHOSPHOFRUCTOKINASE"/>
    <property type="match status" value="1"/>
</dbReference>
<evidence type="ECO:0000259" key="15">
    <source>
        <dbReference type="Pfam" id="PF00365"/>
    </source>
</evidence>
<evidence type="ECO:0000256" key="10">
    <source>
        <dbReference type="ARBA" id="ARBA00022840"/>
    </source>
</evidence>
<dbReference type="Pfam" id="PF00365">
    <property type="entry name" value="PFK"/>
    <property type="match status" value="1"/>
</dbReference>
<comment type="similarity">
    <text evidence="14">Belongs to the phosphofructokinase type A (PFKA) family. ATP-dependent PFK group I subfamily. Prokaryotic clade 'B1' sub-subfamily.</text>
</comment>
<dbReference type="UniPathway" id="UPA00109">
    <property type="reaction ID" value="UER00182"/>
</dbReference>
<evidence type="ECO:0000256" key="6">
    <source>
        <dbReference type="ARBA" id="ARBA00022679"/>
    </source>
</evidence>
<keyword evidence="9 14" id="KW-0418">Kinase</keyword>
<keyword evidence="17" id="KW-1185">Reference proteome</keyword>
<dbReference type="InterPro" id="IPR012828">
    <property type="entry name" value="PFKA_ATP_prok"/>
</dbReference>
<dbReference type="Gene3D" id="3.40.50.460">
    <property type="entry name" value="Phosphofructokinase domain"/>
    <property type="match status" value="1"/>
</dbReference>
<dbReference type="GO" id="GO:0005524">
    <property type="term" value="F:ATP binding"/>
    <property type="evidence" value="ECO:0007669"/>
    <property type="project" value="UniProtKB-KW"/>
</dbReference>
<feature type="binding site" description="in other chain" evidence="14">
    <location>
        <position position="161"/>
    </location>
    <ligand>
        <name>ADP</name>
        <dbReference type="ChEBI" id="CHEBI:456216"/>
        <note>allosteric activator; ligand shared between dimeric partners</note>
    </ligand>
</feature>
<dbReference type="Gene3D" id="3.40.50.450">
    <property type="match status" value="1"/>
</dbReference>
<keyword evidence="6 14" id="KW-0808">Transferase</keyword>
<dbReference type="PIRSF" id="PIRSF000532">
    <property type="entry name" value="ATP_PFK_prok"/>
    <property type="match status" value="1"/>
</dbReference>
<dbReference type="GO" id="GO:0005945">
    <property type="term" value="C:6-phosphofructokinase complex"/>
    <property type="evidence" value="ECO:0007669"/>
    <property type="project" value="TreeGrafter"/>
</dbReference>
<reference evidence="16 17" key="1">
    <citation type="submission" date="2012-06" db="EMBL/GenBank/DDBJ databases">
        <title>The complete chromosome of genome of Turneriella parva DSM 21527.</title>
        <authorList>
            <consortium name="US DOE Joint Genome Institute (JGI-PGF)"/>
            <person name="Lucas S."/>
            <person name="Han J."/>
            <person name="Lapidus A."/>
            <person name="Bruce D."/>
            <person name="Goodwin L."/>
            <person name="Pitluck S."/>
            <person name="Peters L."/>
            <person name="Kyrpides N."/>
            <person name="Mavromatis K."/>
            <person name="Ivanova N."/>
            <person name="Mikhailova N."/>
            <person name="Chertkov O."/>
            <person name="Detter J.C."/>
            <person name="Tapia R."/>
            <person name="Han C."/>
            <person name="Land M."/>
            <person name="Hauser L."/>
            <person name="Markowitz V."/>
            <person name="Cheng J.-F."/>
            <person name="Hugenholtz P."/>
            <person name="Woyke T."/>
            <person name="Wu D."/>
            <person name="Gronow S."/>
            <person name="Wellnitz S."/>
            <person name="Brambilla E."/>
            <person name="Klenk H.-P."/>
            <person name="Eisen J.A."/>
        </authorList>
    </citation>
    <scope>NUCLEOTIDE SEQUENCE [LARGE SCALE GENOMIC DNA]</scope>
    <source>
        <strain evidence="17">ATCC BAA-1111 / DSM 21527 / NCTC 11395 / H</strain>
    </source>
</reference>
<feature type="binding site" description="in other chain" evidence="14">
    <location>
        <begin position="220"/>
        <end position="222"/>
    </location>
    <ligand>
        <name>ADP</name>
        <dbReference type="ChEBI" id="CHEBI:456216"/>
        <note>allosteric activator; ligand shared between dimeric partners</note>
    </ligand>
</feature>
<proteinExistence type="inferred from homology"/>
<feature type="binding site" evidence="14">
    <location>
        <position position="252"/>
    </location>
    <ligand>
        <name>substrate</name>
        <note>ligand shared between dimeric partners</note>
    </ligand>
</feature>
<evidence type="ECO:0000256" key="14">
    <source>
        <dbReference type="HAMAP-Rule" id="MF_00339"/>
    </source>
</evidence>
<evidence type="ECO:0000256" key="2">
    <source>
        <dbReference type="ARBA" id="ARBA00004496"/>
    </source>
</evidence>
<feature type="binding site" evidence="14">
    <location>
        <position position="109"/>
    </location>
    <ligand>
        <name>Mg(2+)</name>
        <dbReference type="ChEBI" id="CHEBI:18420"/>
        <note>catalytic</note>
    </ligand>
</feature>
<evidence type="ECO:0000256" key="13">
    <source>
        <dbReference type="ARBA" id="ARBA00048070"/>
    </source>
</evidence>
<dbReference type="HOGENOM" id="CLU_020655_0_1_12"/>
<dbReference type="PANTHER" id="PTHR13697:SF4">
    <property type="entry name" value="ATP-DEPENDENT 6-PHOSPHOFRUCTOKINASE"/>
    <property type="match status" value="1"/>
</dbReference>
<feature type="binding site" description="in other chain" evidence="14">
    <location>
        <position position="229"/>
    </location>
    <ligand>
        <name>substrate</name>
        <note>ligand shared between dimeric partners</note>
    </ligand>
</feature>
<comment type="subunit">
    <text evidence="14">Homotetramer.</text>
</comment>
<keyword evidence="4 14" id="KW-0963">Cytoplasm</keyword>
<keyword evidence="11 14" id="KW-0460">Magnesium</keyword>
<protein>
    <recommendedName>
        <fullName evidence="14">ATP-dependent 6-phosphofructokinase</fullName>
        <shortName evidence="14">ATP-PFK</shortName>
        <shortName evidence="14">Phosphofructokinase</shortName>
        <ecNumber evidence="14">2.7.1.11</ecNumber>
    </recommendedName>
    <alternativeName>
        <fullName evidence="14">Phosphohexokinase</fullName>
    </alternativeName>
</protein>
<dbReference type="AlphaFoldDB" id="I4B1B7"/>
<dbReference type="PATRIC" id="fig|869212.3.peg.391"/>
<evidence type="ECO:0000256" key="12">
    <source>
        <dbReference type="ARBA" id="ARBA00023152"/>
    </source>
</evidence>
<dbReference type="GO" id="GO:0003872">
    <property type="term" value="F:6-phosphofructokinase activity"/>
    <property type="evidence" value="ECO:0007669"/>
    <property type="project" value="UniProtKB-UniRule"/>
</dbReference>
<keyword evidence="10 14" id="KW-0067">ATP-binding</keyword>
<evidence type="ECO:0000313" key="16">
    <source>
        <dbReference type="EMBL" id="AFM11074.1"/>
    </source>
</evidence>
<comment type="pathway">
    <text evidence="3 14">Carbohydrate degradation; glycolysis; D-glyceraldehyde 3-phosphate and glycerone phosphate from D-glucose: step 3/4.</text>
</comment>
<feature type="binding site" evidence="14">
    <location>
        <position position="169"/>
    </location>
    <ligand>
        <name>substrate</name>
        <note>ligand shared between dimeric partners</note>
    </ligand>
</feature>
<evidence type="ECO:0000256" key="9">
    <source>
        <dbReference type="ARBA" id="ARBA00022777"/>
    </source>
</evidence>
<feature type="binding site" evidence="14">
    <location>
        <position position="17"/>
    </location>
    <ligand>
        <name>ATP</name>
        <dbReference type="ChEBI" id="CHEBI:30616"/>
    </ligand>
</feature>
<feature type="binding site" description="in other chain" evidence="14">
    <location>
        <begin position="176"/>
        <end position="178"/>
    </location>
    <ligand>
        <name>substrate</name>
        <note>ligand shared between dimeric partners</note>
    </ligand>
</feature>
<dbReference type="GO" id="GO:0030388">
    <property type="term" value="P:fructose 1,6-bisphosphate metabolic process"/>
    <property type="evidence" value="ECO:0007669"/>
    <property type="project" value="TreeGrafter"/>
</dbReference>
<evidence type="ECO:0000313" key="17">
    <source>
        <dbReference type="Proteomes" id="UP000006048"/>
    </source>
</evidence>
<feature type="domain" description="Phosphofructokinase" evidence="15">
    <location>
        <begin position="9"/>
        <end position="284"/>
    </location>
</feature>
<dbReference type="GO" id="GO:0046872">
    <property type="term" value="F:metal ion binding"/>
    <property type="evidence" value="ECO:0007669"/>
    <property type="project" value="UniProtKB-KW"/>
</dbReference>
<dbReference type="HAMAP" id="MF_00339">
    <property type="entry name" value="Phosphofructokinase_I_B1"/>
    <property type="match status" value="1"/>
</dbReference>
<dbReference type="PANTHER" id="PTHR13697">
    <property type="entry name" value="PHOSPHOFRUCTOKINASE"/>
    <property type="match status" value="1"/>
</dbReference>
<dbReference type="Proteomes" id="UP000006048">
    <property type="component" value="Chromosome"/>
</dbReference>
<feature type="binding site" description="in other chain" evidence="14">
    <location>
        <begin position="132"/>
        <end position="134"/>
    </location>
    <ligand>
        <name>substrate</name>
        <note>ligand shared between dimeric partners</note>
    </ligand>
</feature>
<feature type="binding site" description="in other chain" evidence="14">
    <location>
        <begin position="258"/>
        <end position="261"/>
    </location>
    <ligand>
        <name>substrate</name>
        <note>ligand shared between dimeric partners</note>
    </ligand>
</feature>
<dbReference type="NCBIfam" id="NF002872">
    <property type="entry name" value="PRK03202.1"/>
    <property type="match status" value="1"/>
</dbReference>
<dbReference type="STRING" id="869212.Turpa_0418"/>
<evidence type="ECO:0000256" key="8">
    <source>
        <dbReference type="ARBA" id="ARBA00022741"/>
    </source>
</evidence>
<dbReference type="PRINTS" id="PR00476">
    <property type="entry name" value="PHFRCTKINASE"/>
</dbReference>
<dbReference type="InterPro" id="IPR012003">
    <property type="entry name" value="ATP_PFK_prok-type"/>
</dbReference>
<feature type="binding site" description="in other chain" evidence="14">
    <location>
        <position position="218"/>
    </location>
    <ligand>
        <name>ADP</name>
        <dbReference type="ChEBI" id="CHEBI:456216"/>
        <note>allosteric activator; ligand shared between dimeric partners</note>
    </ligand>
</feature>
<comment type="caution">
    <text evidence="14">Lacks conserved residue(s) required for the propagation of feature annotation.</text>
</comment>
<dbReference type="InterPro" id="IPR035966">
    <property type="entry name" value="PKF_sf"/>
</dbReference>
<dbReference type="InterPro" id="IPR022953">
    <property type="entry name" value="ATP_PFK"/>
</dbReference>
<feature type="binding site" evidence="14">
    <location>
        <begin position="27"/>
        <end position="31"/>
    </location>
    <ligand>
        <name>ADP</name>
        <dbReference type="ChEBI" id="CHEBI:456216"/>
        <note>allosteric activator; ligand shared between dimeric partners</note>
    </ligand>
</feature>
<comment type="catalytic activity">
    <reaction evidence="13 14">
        <text>beta-D-fructose 6-phosphate + ATP = beta-D-fructose 1,6-bisphosphate + ADP + H(+)</text>
        <dbReference type="Rhea" id="RHEA:16109"/>
        <dbReference type="ChEBI" id="CHEBI:15378"/>
        <dbReference type="ChEBI" id="CHEBI:30616"/>
        <dbReference type="ChEBI" id="CHEBI:32966"/>
        <dbReference type="ChEBI" id="CHEBI:57634"/>
        <dbReference type="ChEBI" id="CHEBI:456216"/>
        <dbReference type="EC" id="2.7.1.11"/>
    </reaction>
</comment>
<keyword evidence="8 14" id="KW-0547">Nucleotide-binding</keyword>
<evidence type="ECO:0000256" key="7">
    <source>
        <dbReference type="ARBA" id="ARBA00022723"/>
    </source>
</evidence>
<feature type="binding site" description="in other chain" evidence="14">
    <location>
        <begin position="192"/>
        <end position="194"/>
    </location>
    <ligand>
        <name>ADP</name>
        <dbReference type="ChEBI" id="CHEBI:456216"/>
        <note>allosteric activator; ligand shared between dimeric partners</note>
    </ligand>
</feature>
<feature type="binding site" evidence="14">
    <location>
        <begin position="78"/>
        <end position="79"/>
    </location>
    <ligand>
        <name>ATP</name>
        <dbReference type="ChEBI" id="CHEBI:30616"/>
    </ligand>
</feature>
<dbReference type="GO" id="GO:0061621">
    <property type="term" value="P:canonical glycolysis"/>
    <property type="evidence" value="ECO:0007669"/>
    <property type="project" value="TreeGrafter"/>
</dbReference>
<dbReference type="InterPro" id="IPR000023">
    <property type="entry name" value="Phosphofructokinase_dom"/>
</dbReference>
<dbReference type="FunFam" id="3.40.50.460:FF:000002">
    <property type="entry name" value="ATP-dependent 6-phosphofructokinase"/>
    <property type="match status" value="1"/>
</dbReference>
<comment type="subcellular location">
    <subcellularLocation>
        <location evidence="2 14">Cytoplasm</location>
    </subcellularLocation>
</comment>
<dbReference type="GO" id="GO:0048029">
    <property type="term" value="F:monosaccharide binding"/>
    <property type="evidence" value="ECO:0007669"/>
    <property type="project" value="TreeGrafter"/>
</dbReference>
<gene>
    <name evidence="14" type="primary">pfkA</name>
    <name evidence="16" type="ordered locus">Turpa_0418</name>
</gene>
<dbReference type="GO" id="GO:0070095">
    <property type="term" value="F:fructose-6-phosphate binding"/>
    <property type="evidence" value="ECO:0007669"/>
    <property type="project" value="TreeGrafter"/>
</dbReference>
<dbReference type="SUPFAM" id="SSF53784">
    <property type="entry name" value="Phosphofructokinase"/>
    <property type="match status" value="1"/>
</dbReference>
<dbReference type="KEGG" id="tpx:Turpa_0418"/>
<organism evidence="16 17">
    <name type="scientific">Turneriella parva (strain ATCC BAA-1111 / DSM 21527 / NCTC 11395 / H)</name>
    <name type="common">Leptospira parva</name>
    <dbReference type="NCBI Taxonomy" id="869212"/>
    <lineage>
        <taxon>Bacteria</taxon>
        <taxon>Pseudomonadati</taxon>
        <taxon>Spirochaetota</taxon>
        <taxon>Spirochaetia</taxon>
        <taxon>Leptospirales</taxon>
        <taxon>Leptospiraceae</taxon>
        <taxon>Turneriella</taxon>
    </lineage>
</organism>
<comment type="cofactor">
    <cofactor evidence="1 14">
        <name>Mg(2+)</name>
        <dbReference type="ChEBI" id="CHEBI:18420"/>
    </cofactor>
</comment>
<sequence>MGNRSEDKRVAILASGGDSPGMNAAIRAFVRSALWENYQVFGIQNGYEGLLENEIRELSSRDMGMIINQGGTMLGTARSAEFQTPAGLQKAAANLNAAKIDALCVVGGDGSFRGLLALSEFYKGQVVGIPGTIDNDIPGTEYTIGFDTAVQTAVEAIDKLRDTALSHGRVFFVEVMGRKSGQIALSVGLASGAEDVVIPEEKTDADVVAKRLLDGRKKGKRFGIVVVAEGDDSGGAFKLAETVQQKVGFNIRVSVLGHIQRGGSPTSHDRVWGSRMGEAAVRFLKNRMTGVFTAMRGGHIIPAYLIEATVGVRAVEPEMVQLVRIMGS</sequence>
<name>I4B1B7_TURPD</name>
<feature type="active site" description="Proton acceptor" evidence="14">
    <location>
        <position position="134"/>
    </location>
</feature>
<feature type="binding site" evidence="14">
    <location>
        <begin position="108"/>
        <end position="111"/>
    </location>
    <ligand>
        <name>ATP</name>
        <dbReference type="ChEBI" id="CHEBI:30616"/>
    </ligand>
</feature>
<evidence type="ECO:0000256" key="11">
    <source>
        <dbReference type="ARBA" id="ARBA00022842"/>
    </source>
</evidence>
<dbReference type="RefSeq" id="WP_014801594.1">
    <property type="nucleotide sequence ID" value="NC_018020.1"/>
</dbReference>
<dbReference type="EMBL" id="CP002959">
    <property type="protein sequence ID" value="AFM11074.1"/>
    <property type="molecule type" value="Genomic_DNA"/>
</dbReference>
<evidence type="ECO:0000256" key="5">
    <source>
        <dbReference type="ARBA" id="ARBA00022533"/>
    </source>
</evidence>